<dbReference type="InterPro" id="IPR052155">
    <property type="entry name" value="Biofilm_reg_signaling"/>
</dbReference>
<keyword evidence="12" id="KW-1185">Reference proteome</keyword>
<dbReference type="SUPFAM" id="SSF55073">
    <property type="entry name" value="Nucleotide cyclase"/>
    <property type="match status" value="1"/>
</dbReference>
<evidence type="ECO:0000256" key="2">
    <source>
        <dbReference type="ARBA" id="ARBA00022475"/>
    </source>
</evidence>
<evidence type="ECO:0000256" key="3">
    <source>
        <dbReference type="ARBA" id="ARBA00022692"/>
    </source>
</evidence>
<dbReference type="InterPro" id="IPR029787">
    <property type="entry name" value="Nucleotide_cyclase"/>
</dbReference>
<dbReference type="Pfam" id="PF00563">
    <property type="entry name" value="EAL"/>
    <property type="match status" value="1"/>
</dbReference>
<keyword evidence="3 6" id="KW-0812">Transmembrane</keyword>
<dbReference type="PROSITE" id="PS50113">
    <property type="entry name" value="PAC"/>
    <property type="match status" value="2"/>
</dbReference>
<dbReference type="Gene3D" id="3.30.70.270">
    <property type="match status" value="1"/>
</dbReference>
<dbReference type="InterPro" id="IPR035919">
    <property type="entry name" value="EAL_sf"/>
</dbReference>
<dbReference type="Pfam" id="PF08269">
    <property type="entry name" value="dCache_2"/>
    <property type="match status" value="1"/>
</dbReference>
<dbReference type="InterPro" id="IPR001610">
    <property type="entry name" value="PAC"/>
</dbReference>
<evidence type="ECO:0000256" key="5">
    <source>
        <dbReference type="ARBA" id="ARBA00023136"/>
    </source>
</evidence>
<feature type="domain" description="GGDEF" evidence="10">
    <location>
        <begin position="686"/>
        <end position="819"/>
    </location>
</feature>
<dbReference type="EMBL" id="JAGINP010000006">
    <property type="protein sequence ID" value="MBP2292442.1"/>
    <property type="molecule type" value="Genomic_DNA"/>
</dbReference>
<feature type="transmembrane region" description="Helical" evidence="6">
    <location>
        <begin position="361"/>
        <end position="388"/>
    </location>
</feature>
<feature type="domain" description="PAC" evidence="8">
    <location>
        <begin position="474"/>
        <end position="524"/>
    </location>
</feature>
<evidence type="ECO:0000256" key="4">
    <source>
        <dbReference type="ARBA" id="ARBA00022989"/>
    </source>
</evidence>
<dbReference type="SMART" id="SM00086">
    <property type="entry name" value="PAC"/>
    <property type="match status" value="2"/>
</dbReference>
<dbReference type="InterPro" id="IPR000700">
    <property type="entry name" value="PAS-assoc_C"/>
</dbReference>
<dbReference type="InterPro" id="IPR000014">
    <property type="entry name" value="PAS"/>
</dbReference>
<dbReference type="PROSITE" id="PS50112">
    <property type="entry name" value="PAS"/>
    <property type="match status" value="1"/>
</dbReference>
<dbReference type="PROSITE" id="PS50883">
    <property type="entry name" value="EAL"/>
    <property type="match status" value="1"/>
</dbReference>
<evidence type="ECO:0000259" key="7">
    <source>
        <dbReference type="PROSITE" id="PS50112"/>
    </source>
</evidence>
<dbReference type="CDD" id="cd01949">
    <property type="entry name" value="GGDEF"/>
    <property type="match status" value="1"/>
</dbReference>
<feature type="transmembrane region" description="Helical" evidence="6">
    <location>
        <begin position="26"/>
        <end position="46"/>
    </location>
</feature>
<dbReference type="SMART" id="SM00091">
    <property type="entry name" value="PAS"/>
    <property type="match status" value="2"/>
</dbReference>
<proteinExistence type="predicted"/>
<feature type="domain" description="PAS" evidence="7">
    <location>
        <begin position="521"/>
        <end position="566"/>
    </location>
</feature>
<keyword evidence="4 6" id="KW-1133">Transmembrane helix</keyword>
<dbReference type="CDD" id="cd00130">
    <property type="entry name" value="PAS"/>
    <property type="match status" value="1"/>
</dbReference>
<dbReference type="SMART" id="SM01049">
    <property type="entry name" value="Cache_2"/>
    <property type="match status" value="1"/>
</dbReference>
<dbReference type="PROSITE" id="PS50887">
    <property type="entry name" value="GGDEF"/>
    <property type="match status" value="1"/>
</dbReference>
<accession>A0ABS4SIP8</accession>
<dbReference type="PANTHER" id="PTHR44757">
    <property type="entry name" value="DIGUANYLATE CYCLASE DGCP"/>
    <property type="match status" value="1"/>
</dbReference>
<evidence type="ECO:0000259" key="9">
    <source>
        <dbReference type="PROSITE" id="PS50883"/>
    </source>
</evidence>
<dbReference type="SMART" id="SM00052">
    <property type="entry name" value="EAL"/>
    <property type="match status" value="1"/>
</dbReference>
<sequence>MSDPVAELMGETSHSSDEARLYRLQFLASLSLVAALVIGLGAYFIWQHWQDFEADLRQSEARYVAEQRDTLVREVDNAGSYVAYIRSRIEPLLREQLRAQVDDAYYIARTIYEREKSHLPDQLLKPMIKEALRPLRFFDGRGYYFIIDTAGDGVLLPIEPQREGTSLRDLQDDTGDRFVRRLLEAAGDYGSYASVRYRWYAPATPHVKQDKFSYVRRFEPYDWLIGAGEYVEALEDKLKREALDRLRAVRFGDTGTIAVLRDDSRILLSPTTSAVEGLRAETIPDAAERDLVGRLLALGRGGGGELHYDWVNPDTGRPASKIALVSRPDAWGWIVVASFTVDDLAAEMENRRTEVGRGVRLRILTTLGALGIALAASVALSWLVTGWIRRIVGTYRRSMRQSDSILRERARQLYLANFFVDHVSEIVVLADAGLHIAYVNPFGCAALGAPADELAGSHADLLVAFRENGAAASEHYETQYRTRDGRVLELEVTASRVTYEGEDFYCAIARDISERKRAEWELRLSAKVFDNAAEGMVVTNERNRIVAVNDAFCRITGFSREEVMGEVPAMLAAGGQDDAHQGAYQGAFHDEMWERLHEVGHWSGEIWTVRKSGEVFPEWLSVQVVRNEAGEVVNHIAAFSDITEKRAQEERIRHLAQYDFLTDLPNRFLLRDRLERAMAAAVRHGTKVGLLFVDLDRFKTINDSLGHAIGDKLLRAVAGRLCETVRASDTVSRQGGDEFVILLNDLDHPDGASAVARKVLRAMSEPFAIDGHELQISPSIGIAMYPDDGDSIDALFKSADMAMYAAKESGRANHQFFTPDLNKRASERLWLESNLRHALADNEMELHFQPQFSVDGRRLVGAEALVRWRRPDGQLVPPVQFIPVAEDTGLIVQLGDWVLGEACRRAAELHAQGHRLLIAINLSAVQMRRPGLADRVAFWLAAYNLPPECLELEVTESVLMDDSDMVTTAFARLREMGVALAIDDFGTGYSSLSYLKRFRVDKLKIDRSFVLGLTDGSDGGAITEAIIGMARSLNMQTIAEGVETEEQFGFLARLGCDQIQGYLLARPMPFRELVTFIAEHKDMVEPALPALDEPVG</sequence>
<comment type="subcellular location">
    <subcellularLocation>
        <location evidence="1">Cell membrane</location>
        <topology evidence="1">Multi-pass membrane protein</topology>
    </subcellularLocation>
</comment>
<evidence type="ECO:0000259" key="10">
    <source>
        <dbReference type="PROSITE" id="PS50887"/>
    </source>
</evidence>
<dbReference type="PANTHER" id="PTHR44757:SF2">
    <property type="entry name" value="BIOFILM ARCHITECTURE MAINTENANCE PROTEIN MBAA"/>
    <property type="match status" value="1"/>
</dbReference>
<dbReference type="SMART" id="SM00267">
    <property type="entry name" value="GGDEF"/>
    <property type="match status" value="1"/>
</dbReference>
<dbReference type="InterPro" id="IPR000160">
    <property type="entry name" value="GGDEF_dom"/>
</dbReference>
<name>A0ABS4SIP8_9PROT</name>
<dbReference type="Pfam" id="PF00990">
    <property type="entry name" value="GGDEF"/>
    <property type="match status" value="1"/>
</dbReference>
<dbReference type="InterPro" id="IPR001633">
    <property type="entry name" value="EAL_dom"/>
</dbReference>
<dbReference type="Proteomes" id="UP000781958">
    <property type="component" value="Unassembled WGS sequence"/>
</dbReference>
<dbReference type="Pfam" id="PF13426">
    <property type="entry name" value="PAS_9"/>
    <property type="match status" value="2"/>
</dbReference>
<comment type="caution">
    <text evidence="11">The sequence shown here is derived from an EMBL/GenBank/DDBJ whole genome shotgun (WGS) entry which is preliminary data.</text>
</comment>
<organism evidence="11 12">
    <name type="scientific">Azospirillum rugosum</name>
    <dbReference type="NCBI Taxonomy" id="416170"/>
    <lineage>
        <taxon>Bacteria</taxon>
        <taxon>Pseudomonadati</taxon>
        <taxon>Pseudomonadota</taxon>
        <taxon>Alphaproteobacteria</taxon>
        <taxon>Rhodospirillales</taxon>
        <taxon>Azospirillaceae</taxon>
        <taxon>Azospirillum</taxon>
    </lineage>
</organism>
<evidence type="ECO:0000313" key="11">
    <source>
        <dbReference type="EMBL" id="MBP2292442.1"/>
    </source>
</evidence>
<keyword evidence="2" id="KW-1003">Cell membrane</keyword>
<dbReference type="Gene3D" id="3.20.20.450">
    <property type="entry name" value="EAL domain"/>
    <property type="match status" value="1"/>
</dbReference>
<protein>
    <submittedName>
        <fullName evidence="11">Diguanylate cyclase (GGDEF)-like protein/PAS domain S-box-containing protein</fullName>
    </submittedName>
</protein>
<dbReference type="InterPro" id="IPR043128">
    <property type="entry name" value="Rev_trsase/Diguanyl_cyclase"/>
</dbReference>
<dbReference type="SUPFAM" id="SSF141868">
    <property type="entry name" value="EAL domain-like"/>
    <property type="match status" value="1"/>
</dbReference>
<dbReference type="NCBIfam" id="TIGR00254">
    <property type="entry name" value="GGDEF"/>
    <property type="match status" value="1"/>
</dbReference>
<dbReference type="NCBIfam" id="TIGR00229">
    <property type="entry name" value="sensory_box"/>
    <property type="match status" value="2"/>
</dbReference>
<dbReference type="Gene3D" id="3.30.450.20">
    <property type="entry name" value="PAS domain"/>
    <property type="match status" value="4"/>
</dbReference>
<evidence type="ECO:0000256" key="6">
    <source>
        <dbReference type="SAM" id="Phobius"/>
    </source>
</evidence>
<dbReference type="InterPro" id="IPR004010">
    <property type="entry name" value="Double_Cache_2"/>
</dbReference>
<gene>
    <name evidence="11" type="ORF">J2851_002212</name>
</gene>
<dbReference type="CDD" id="cd01948">
    <property type="entry name" value="EAL"/>
    <property type="match status" value="1"/>
</dbReference>
<dbReference type="SUPFAM" id="SSF55785">
    <property type="entry name" value="PYP-like sensor domain (PAS domain)"/>
    <property type="match status" value="2"/>
</dbReference>
<evidence type="ECO:0000256" key="1">
    <source>
        <dbReference type="ARBA" id="ARBA00004651"/>
    </source>
</evidence>
<feature type="domain" description="EAL" evidence="9">
    <location>
        <begin position="828"/>
        <end position="1081"/>
    </location>
</feature>
<dbReference type="RefSeq" id="WP_209766304.1">
    <property type="nucleotide sequence ID" value="NZ_JAGINP010000006.1"/>
</dbReference>
<evidence type="ECO:0000259" key="8">
    <source>
        <dbReference type="PROSITE" id="PS50113"/>
    </source>
</evidence>
<dbReference type="InterPro" id="IPR035965">
    <property type="entry name" value="PAS-like_dom_sf"/>
</dbReference>
<reference evidence="11 12" key="1">
    <citation type="submission" date="2021-03" db="EMBL/GenBank/DDBJ databases">
        <title>Genomic Encyclopedia of Type Strains, Phase III (KMG-III): the genomes of soil and plant-associated and newly described type strains.</title>
        <authorList>
            <person name="Whitman W."/>
        </authorList>
    </citation>
    <scope>NUCLEOTIDE SEQUENCE [LARGE SCALE GENOMIC DNA]</scope>
    <source>
        <strain evidence="11 12">IMMIB AFH-6</strain>
    </source>
</reference>
<keyword evidence="5 6" id="KW-0472">Membrane</keyword>
<dbReference type="InterPro" id="IPR033480">
    <property type="entry name" value="sCache_2"/>
</dbReference>
<evidence type="ECO:0000313" key="12">
    <source>
        <dbReference type="Proteomes" id="UP000781958"/>
    </source>
</evidence>
<feature type="domain" description="PAC" evidence="8">
    <location>
        <begin position="602"/>
        <end position="654"/>
    </location>
</feature>